<dbReference type="InterPro" id="IPR007085">
    <property type="entry name" value="DNA/pantothenate-metab_flavo_C"/>
</dbReference>
<evidence type="ECO:0000313" key="3">
    <source>
        <dbReference type="Proteomes" id="UP001369082"/>
    </source>
</evidence>
<gene>
    <name evidence="2" type="ORF">V6256_15645</name>
</gene>
<reference evidence="2 3" key="1">
    <citation type="submission" date="2024-02" db="EMBL/GenBank/DDBJ databases">
        <title>Bacteria isolated from the canopy kelp, Nereocystis luetkeana.</title>
        <authorList>
            <person name="Pfister C.A."/>
            <person name="Younker I.T."/>
            <person name="Light S.H."/>
        </authorList>
    </citation>
    <scope>NUCLEOTIDE SEQUENCE [LARGE SCALE GENOMIC DNA]</scope>
    <source>
        <strain evidence="2 3">TI.1.05</strain>
    </source>
</reference>
<evidence type="ECO:0000259" key="1">
    <source>
        <dbReference type="Pfam" id="PF04127"/>
    </source>
</evidence>
<organism evidence="2 3">
    <name type="scientific">Psychromonas aquatilis</name>
    <dbReference type="NCBI Taxonomy" id="2005072"/>
    <lineage>
        <taxon>Bacteria</taxon>
        <taxon>Pseudomonadati</taxon>
        <taxon>Pseudomonadota</taxon>
        <taxon>Gammaproteobacteria</taxon>
        <taxon>Alteromonadales</taxon>
        <taxon>Psychromonadaceae</taxon>
        <taxon>Psychromonas</taxon>
    </lineage>
</organism>
<feature type="non-terminal residue" evidence="2">
    <location>
        <position position="74"/>
    </location>
</feature>
<sequence>KKQADTDVITLTLLKNPDIIADVANAENRPLCVGFAAETKDIEAYALGKLARKNLDLIPANDVSNSAQGFNSDN</sequence>
<accession>A0ABU9GUR6</accession>
<dbReference type="SUPFAM" id="SSF102645">
    <property type="entry name" value="CoaB-like"/>
    <property type="match status" value="1"/>
</dbReference>
<keyword evidence="3" id="KW-1185">Reference proteome</keyword>
<feature type="domain" description="DNA/pantothenate metabolism flavoprotein C-terminal" evidence="1">
    <location>
        <begin position="1"/>
        <end position="73"/>
    </location>
</feature>
<name>A0ABU9GUR6_9GAMM</name>
<evidence type="ECO:0000313" key="2">
    <source>
        <dbReference type="EMBL" id="MEL0631006.1"/>
    </source>
</evidence>
<protein>
    <submittedName>
        <fullName evidence="2">Phosphopantothenoylcysteine decarboxylase</fullName>
    </submittedName>
</protein>
<dbReference type="Pfam" id="PF04127">
    <property type="entry name" value="DFP"/>
    <property type="match status" value="1"/>
</dbReference>
<feature type="non-terminal residue" evidence="2">
    <location>
        <position position="1"/>
    </location>
</feature>
<comment type="caution">
    <text evidence="2">The sequence shown here is derived from an EMBL/GenBank/DDBJ whole genome shotgun (WGS) entry which is preliminary data.</text>
</comment>
<dbReference type="EMBL" id="JBAKAZ010000299">
    <property type="protein sequence ID" value="MEL0631006.1"/>
    <property type="molecule type" value="Genomic_DNA"/>
</dbReference>
<dbReference type="Proteomes" id="UP001369082">
    <property type="component" value="Unassembled WGS sequence"/>
</dbReference>
<dbReference type="RefSeq" id="WP_341599151.1">
    <property type="nucleotide sequence ID" value="NZ_JBAKAZ010000299.1"/>
</dbReference>
<dbReference type="InterPro" id="IPR035929">
    <property type="entry name" value="CoaB-like_sf"/>
</dbReference>
<dbReference type="Gene3D" id="3.40.50.10300">
    <property type="entry name" value="CoaB-like"/>
    <property type="match status" value="1"/>
</dbReference>
<proteinExistence type="predicted"/>